<protein>
    <submittedName>
        <fullName evidence="3">TIR domain-containing protein</fullName>
    </submittedName>
</protein>
<dbReference type="SUPFAM" id="SSF52200">
    <property type="entry name" value="Toll/Interleukin receptor TIR domain"/>
    <property type="match status" value="1"/>
</dbReference>
<feature type="compositionally biased region" description="Basic residues" evidence="1">
    <location>
        <begin position="228"/>
        <end position="237"/>
    </location>
</feature>
<reference evidence="3 4" key="1">
    <citation type="submission" date="2020-11" db="EMBL/GenBank/DDBJ databases">
        <authorList>
            <person name="Kim M.K."/>
        </authorList>
    </citation>
    <scope>NUCLEOTIDE SEQUENCE [LARGE SCALE GENOMIC DNA]</scope>
    <source>
        <strain evidence="3 4">BT662</strain>
    </source>
</reference>
<feature type="domain" description="TIR" evidence="2">
    <location>
        <begin position="5"/>
        <end position="147"/>
    </location>
</feature>
<evidence type="ECO:0000259" key="2">
    <source>
        <dbReference type="PROSITE" id="PS50104"/>
    </source>
</evidence>
<evidence type="ECO:0000256" key="1">
    <source>
        <dbReference type="SAM" id="MobiDB-lite"/>
    </source>
</evidence>
<dbReference type="Proteomes" id="UP000618931">
    <property type="component" value="Unassembled WGS sequence"/>
</dbReference>
<sequence>MPASARTSVFISYSHADEKWRKLLETHFAPLKRHYENLRIWSDQNLNEGEPWLARIREELATAKVGILLVSRHFMASDFIHSDELPPLLAAAKEEGVTLLPVIVGHCTFKGSPLGKLQAFNKPDKPLADLTPSQRDKEMVRLCEKISKLLNLKPAKPAAAKPAAAARKPKAAATAATPEPAPPLTAAAIARRRAIAKRKSEATAAKKTSSKASAPKKPTADAPAPKRPAARKAPAKK</sequence>
<dbReference type="SMART" id="SM00255">
    <property type="entry name" value="TIR"/>
    <property type="match status" value="1"/>
</dbReference>
<evidence type="ECO:0000313" key="4">
    <source>
        <dbReference type="Proteomes" id="UP000618931"/>
    </source>
</evidence>
<dbReference type="Pfam" id="PF13676">
    <property type="entry name" value="TIR_2"/>
    <property type="match status" value="1"/>
</dbReference>
<feature type="compositionally biased region" description="Low complexity" evidence="1">
    <location>
        <begin position="202"/>
        <end position="223"/>
    </location>
</feature>
<accession>A0ABS0I4U6</accession>
<dbReference type="Gene3D" id="3.40.50.10140">
    <property type="entry name" value="Toll/interleukin-1 receptor homology (TIR) domain"/>
    <property type="match status" value="1"/>
</dbReference>
<evidence type="ECO:0000313" key="3">
    <source>
        <dbReference type="EMBL" id="MBF9221971.1"/>
    </source>
</evidence>
<keyword evidence="4" id="KW-1185">Reference proteome</keyword>
<dbReference type="RefSeq" id="WP_196293417.1">
    <property type="nucleotide sequence ID" value="NZ_JADQDM010000005.1"/>
</dbReference>
<gene>
    <name evidence="3" type="ORF">I2H31_12740</name>
</gene>
<comment type="caution">
    <text evidence="3">The sequence shown here is derived from an EMBL/GenBank/DDBJ whole genome shotgun (WGS) entry which is preliminary data.</text>
</comment>
<proteinExistence type="predicted"/>
<feature type="region of interest" description="Disordered" evidence="1">
    <location>
        <begin position="157"/>
        <end position="237"/>
    </location>
</feature>
<organism evidence="3 4">
    <name type="scientific">Hymenobacter ruricola</name>
    <dbReference type="NCBI Taxonomy" id="2791023"/>
    <lineage>
        <taxon>Bacteria</taxon>
        <taxon>Pseudomonadati</taxon>
        <taxon>Bacteroidota</taxon>
        <taxon>Cytophagia</taxon>
        <taxon>Cytophagales</taxon>
        <taxon>Hymenobacteraceae</taxon>
        <taxon>Hymenobacter</taxon>
    </lineage>
</organism>
<name>A0ABS0I4U6_9BACT</name>
<dbReference type="PROSITE" id="PS50104">
    <property type="entry name" value="TIR"/>
    <property type="match status" value="1"/>
</dbReference>
<feature type="compositionally biased region" description="Low complexity" evidence="1">
    <location>
        <begin position="157"/>
        <end position="189"/>
    </location>
</feature>
<dbReference type="InterPro" id="IPR035897">
    <property type="entry name" value="Toll_tir_struct_dom_sf"/>
</dbReference>
<dbReference type="InterPro" id="IPR000157">
    <property type="entry name" value="TIR_dom"/>
</dbReference>
<dbReference type="EMBL" id="JADQDM010000005">
    <property type="protein sequence ID" value="MBF9221971.1"/>
    <property type="molecule type" value="Genomic_DNA"/>
</dbReference>